<keyword evidence="2" id="KW-0732">Signal</keyword>
<keyword evidence="1" id="KW-0175">Coiled coil</keyword>
<accession>A0ABW0KUL9</accession>
<evidence type="ECO:0000313" key="4">
    <source>
        <dbReference type="Proteomes" id="UP001596052"/>
    </source>
</evidence>
<comment type="caution">
    <text evidence="3">The sequence shown here is derived from an EMBL/GenBank/DDBJ whole genome shotgun (WGS) entry which is preliminary data.</text>
</comment>
<dbReference type="Gene3D" id="1.20.1600.10">
    <property type="entry name" value="Outer membrane efflux proteins (OEP)"/>
    <property type="match status" value="1"/>
</dbReference>
<keyword evidence="4" id="KW-1185">Reference proteome</keyword>
<dbReference type="SUPFAM" id="SSF56954">
    <property type="entry name" value="Outer membrane efflux proteins (OEP)"/>
    <property type="match status" value="1"/>
</dbReference>
<evidence type="ECO:0000313" key="3">
    <source>
        <dbReference type="EMBL" id="MFC5457190.1"/>
    </source>
</evidence>
<feature type="chain" id="PRO_5047421683" evidence="2">
    <location>
        <begin position="21"/>
        <end position="405"/>
    </location>
</feature>
<evidence type="ECO:0000256" key="2">
    <source>
        <dbReference type="SAM" id="SignalP"/>
    </source>
</evidence>
<proteinExistence type="predicted"/>
<gene>
    <name evidence="3" type="ORF">ACFQDI_20140</name>
</gene>
<dbReference type="RefSeq" id="WP_377170216.1">
    <property type="nucleotide sequence ID" value="NZ_JBHSMQ010000009.1"/>
</dbReference>
<feature type="signal peptide" evidence="2">
    <location>
        <begin position="1"/>
        <end position="20"/>
    </location>
</feature>
<dbReference type="Proteomes" id="UP001596052">
    <property type="component" value="Unassembled WGS sequence"/>
</dbReference>
<feature type="coiled-coil region" evidence="1">
    <location>
        <begin position="97"/>
        <end position="124"/>
    </location>
</feature>
<reference evidence="4" key="1">
    <citation type="journal article" date="2019" name="Int. J. Syst. Evol. Microbiol.">
        <title>The Global Catalogue of Microorganisms (GCM) 10K type strain sequencing project: providing services to taxonomists for standard genome sequencing and annotation.</title>
        <authorList>
            <consortium name="The Broad Institute Genomics Platform"/>
            <consortium name="The Broad Institute Genome Sequencing Center for Infectious Disease"/>
            <person name="Wu L."/>
            <person name="Ma J."/>
        </authorList>
    </citation>
    <scope>NUCLEOTIDE SEQUENCE [LARGE SCALE GENOMIC DNA]</scope>
    <source>
        <strain evidence="4">CGMCC 4.1469</strain>
    </source>
</reference>
<organism evidence="3 4">
    <name type="scientific">Prosthecobacter fluviatilis</name>
    <dbReference type="NCBI Taxonomy" id="445931"/>
    <lineage>
        <taxon>Bacteria</taxon>
        <taxon>Pseudomonadati</taxon>
        <taxon>Verrucomicrobiota</taxon>
        <taxon>Verrucomicrobiia</taxon>
        <taxon>Verrucomicrobiales</taxon>
        <taxon>Verrucomicrobiaceae</taxon>
        <taxon>Prosthecobacter</taxon>
    </lineage>
</organism>
<sequence>MKSTLLLTLLLGAFASSAPALTLSLGEIAPRVRTHNPALKAARLTIAEAQGRQLGAGRLSNPSFNYDFQNQSHVSPRTGVFSFDQSFPLTRRLSLEKQLTSQLVQAAELEVRDVERKLIAEAQQQVVRLLTLTRQKDLRQQQTELAQKLADFADGRAKAGEVSPLDAKQVRLDSQRLRVESRLLEAQSVSLLGQLKPMLGLNAEDSLTISGDLPPMVLPKVTTWTVRPDYRLAQTKIIAAETDKSLARANRLQDVKMGLFASNEMQDVPGTGRVYTGYAGFRFSLPLPFWNRNQGAIAEKTATADRARLERDALAMQINSESGTARKEMETNASIVREAREDLLPLAAQQMEAMEKAYESGQAELQSVLRSRDQRLQLESSTLDALRDFHLARIRYEAAVGTHSH</sequence>
<evidence type="ECO:0000256" key="1">
    <source>
        <dbReference type="SAM" id="Coils"/>
    </source>
</evidence>
<dbReference type="PANTHER" id="PTHR30203:SF24">
    <property type="entry name" value="BLR4935 PROTEIN"/>
    <property type="match status" value="1"/>
</dbReference>
<protein>
    <submittedName>
        <fullName evidence="3">TolC family protein</fullName>
    </submittedName>
</protein>
<dbReference type="InterPro" id="IPR010131">
    <property type="entry name" value="MdtP/NodT-like"/>
</dbReference>
<dbReference type="PANTHER" id="PTHR30203">
    <property type="entry name" value="OUTER MEMBRANE CATION EFFLUX PROTEIN"/>
    <property type="match status" value="1"/>
</dbReference>
<dbReference type="EMBL" id="JBHSMQ010000009">
    <property type="protein sequence ID" value="MFC5457190.1"/>
    <property type="molecule type" value="Genomic_DNA"/>
</dbReference>
<name>A0ABW0KUL9_9BACT</name>